<dbReference type="EC" id="2.1.1.85" evidence="3"/>
<evidence type="ECO:0000256" key="9">
    <source>
        <dbReference type="ARBA" id="ARBA00038126"/>
    </source>
</evidence>
<dbReference type="AlphaFoldDB" id="A0A8T0EN28"/>
<dbReference type="CDD" id="cd02440">
    <property type="entry name" value="AdoMet_MTases"/>
    <property type="match status" value="1"/>
</dbReference>
<dbReference type="PANTHER" id="PTHR14614:SF39">
    <property type="entry name" value="HISTIDINE PROTEIN METHYLTRANSFERASE 1 HOMOLOG"/>
    <property type="match status" value="1"/>
</dbReference>
<proteinExistence type="inferred from homology"/>
<dbReference type="InterPro" id="IPR029063">
    <property type="entry name" value="SAM-dependent_MTases_sf"/>
</dbReference>
<dbReference type="EMBL" id="JABXBU010002072">
    <property type="protein sequence ID" value="KAF8776781.1"/>
    <property type="molecule type" value="Genomic_DNA"/>
</dbReference>
<dbReference type="Gene3D" id="3.40.50.150">
    <property type="entry name" value="Vaccinia Virus protein VP39"/>
    <property type="match status" value="1"/>
</dbReference>
<evidence type="ECO:0000256" key="1">
    <source>
        <dbReference type="ARBA" id="ARBA00004123"/>
    </source>
</evidence>
<dbReference type="PANTHER" id="PTHR14614">
    <property type="entry name" value="HEPATOCELLULAR CARCINOMA-ASSOCIATED ANTIGEN"/>
    <property type="match status" value="1"/>
</dbReference>
<dbReference type="SUPFAM" id="SSF53335">
    <property type="entry name" value="S-adenosyl-L-methionine-dependent methyltransferases"/>
    <property type="match status" value="1"/>
</dbReference>
<keyword evidence="6" id="KW-0808">Transferase</keyword>
<gene>
    <name evidence="10" type="ORF">HNY73_013727</name>
</gene>
<evidence type="ECO:0000256" key="3">
    <source>
        <dbReference type="ARBA" id="ARBA00012533"/>
    </source>
</evidence>
<dbReference type="InterPro" id="IPR012337">
    <property type="entry name" value="RNaseH-like_sf"/>
</dbReference>
<sequence length="729" mass="81218">MKTDARPLDIVTRKARQGVLITSFIAENSLSFNVAPNLIELCKQLSRDQTALNSLEMSRTTACYKMKYGLAKTIKENIVKTLKETPFSLYSDESTSNAQESILAILVQFYDNNQNEVVVHHFASLKMESCNSEAVFKAVVNTIEDNNIPWANLSSVLMDSCNTMRGKTKGSNKPSWSGFLGKNGLHHNKSGDLRLANYFCRFLKKCISSDNASRKRKNCQLITSGYILDSLEFPPLPSCDQPSFLSSWPQHSGSAVPCSEVPTFVDPVPSYVSSFPSASQKDQKCQSIAPKFILDSTEFPALSSSRQSSFLSSWSKHPASWPLAWPSVSACAVSTASCSLPPSPPVPRSLPPSPPVPPALFHPLRLCLLLSSTLSACLLLFHPLRLASCSLPPSPPVPPALFHPLRLCLLLFHLCLYTRTLNPYACAEKRTTSSLLLIIRTLKHSHASSRMIDTDNFVTDMSFCFNFPHPSNGQAANSANTDISSVKILKETCNHVPCEFILGSDLDFKVVQEINPKKQKFAGIEIKYITQDIIAKEIDKLDVFSEKTSDLIPGKYEGGLKVWECSIDLAQYLAENSCIQENDFVLELGCGIGLPGLVAYLCGGLVTFQDYNSEVLKLLTAPNVCLNTAKENQLDILQKCQFLCGDWHDIKEIYYSEEKERKLYDVILTSETIYERSNQGKLLNLMKAALKPGGVMYPFILMFENVSFKRRYMSLTEKFIKEVFTAYYV</sequence>
<keyword evidence="5 10" id="KW-0489">Methyltransferase</keyword>
<evidence type="ECO:0000256" key="4">
    <source>
        <dbReference type="ARBA" id="ARBA00022490"/>
    </source>
</evidence>
<keyword evidence="4" id="KW-0963">Cytoplasm</keyword>
<dbReference type="GO" id="GO:0005737">
    <property type="term" value="C:cytoplasm"/>
    <property type="evidence" value="ECO:0007669"/>
    <property type="project" value="UniProtKB-SubCell"/>
</dbReference>
<keyword evidence="7" id="KW-0949">S-adenosyl-L-methionine</keyword>
<reference evidence="10" key="1">
    <citation type="journal article" date="2020" name="bioRxiv">
        <title>Chromosome-level reference genome of the European wasp spider Argiope bruennichi: a resource for studies on range expansion and evolutionary adaptation.</title>
        <authorList>
            <person name="Sheffer M.M."/>
            <person name="Hoppe A."/>
            <person name="Krehenwinkel H."/>
            <person name="Uhl G."/>
            <person name="Kuss A.W."/>
            <person name="Jensen L."/>
            <person name="Jensen C."/>
            <person name="Gillespie R.G."/>
            <person name="Hoff K.J."/>
            <person name="Prost S."/>
        </authorList>
    </citation>
    <scope>NUCLEOTIDE SEQUENCE</scope>
</reference>
<name>A0A8T0EN28_ARGBR</name>
<dbReference type="GO" id="GO:0018064">
    <property type="term" value="F:protein-L-histidine N-tele-methyltransferase activity"/>
    <property type="evidence" value="ECO:0007669"/>
    <property type="project" value="UniProtKB-EC"/>
</dbReference>
<evidence type="ECO:0000313" key="11">
    <source>
        <dbReference type="Proteomes" id="UP000807504"/>
    </source>
</evidence>
<comment type="similarity">
    <text evidence="9">Belongs to the methyltransferase superfamily. METTL18 family.</text>
</comment>
<keyword evidence="11" id="KW-1185">Reference proteome</keyword>
<dbReference type="SUPFAM" id="SSF53098">
    <property type="entry name" value="Ribonuclease H-like"/>
    <property type="match status" value="1"/>
</dbReference>
<dbReference type="GO" id="GO:0032259">
    <property type="term" value="P:methylation"/>
    <property type="evidence" value="ECO:0007669"/>
    <property type="project" value="UniProtKB-KW"/>
</dbReference>
<evidence type="ECO:0000256" key="6">
    <source>
        <dbReference type="ARBA" id="ARBA00022679"/>
    </source>
</evidence>
<evidence type="ECO:0000256" key="2">
    <source>
        <dbReference type="ARBA" id="ARBA00004496"/>
    </source>
</evidence>
<dbReference type="GO" id="GO:0005634">
    <property type="term" value="C:nucleus"/>
    <property type="evidence" value="ECO:0007669"/>
    <property type="project" value="UniProtKB-SubCell"/>
</dbReference>
<comment type="subcellular location">
    <subcellularLocation>
        <location evidence="2">Cytoplasm</location>
    </subcellularLocation>
    <subcellularLocation>
        <location evidence="1">Nucleus</location>
    </subcellularLocation>
</comment>
<evidence type="ECO:0000256" key="8">
    <source>
        <dbReference type="ARBA" id="ARBA00023242"/>
    </source>
</evidence>
<comment type="caution">
    <text evidence="10">The sequence shown here is derived from an EMBL/GenBank/DDBJ whole genome shotgun (WGS) entry which is preliminary data.</text>
</comment>
<accession>A0A8T0EN28</accession>
<dbReference type="Proteomes" id="UP000807504">
    <property type="component" value="Unassembled WGS sequence"/>
</dbReference>
<dbReference type="InterPro" id="IPR019410">
    <property type="entry name" value="Methyltransf_16"/>
</dbReference>
<dbReference type="Pfam" id="PF10294">
    <property type="entry name" value="Methyltransf_16"/>
    <property type="match status" value="1"/>
</dbReference>
<organism evidence="10 11">
    <name type="scientific">Argiope bruennichi</name>
    <name type="common">Wasp spider</name>
    <name type="synonym">Aranea bruennichi</name>
    <dbReference type="NCBI Taxonomy" id="94029"/>
    <lineage>
        <taxon>Eukaryota</taxon>
        <taxon>Metazoa</taxon>
        <taxon>Ecdysozoa</taxon>
        <taxon>Arthropoda</taxon>
        <taxon>Chelicerata</taxon>
        <taxon>Arachnida</taxon>
        <taxon>Araneae</taxon>
        <taxon>Araneomorphae</taxon>
        <taxon>Entelegynae</taxon>
        <taxon>Araneoidea</taxon>
        <taxon>Araneidae</taxon>
        <taxon>Argiope</taxon>
    </lineage>
</organism>
<protein>
    <recommendedName>
        <fullName evidence="3">protein-histidine N-methyltransferase</fullName>
        <ecNumber evidence="3">2.1.1.85</ecNumber>
    </recommendedName>
</protein>
<evidence type="ECO:0000256" key="7">
    <source>
        <dbReference type="ARBA" id="ARBA00022691"/>
    </source>
</evidence>
<keyword evidence="8" id="KW-0539">Nucleus</keyword>
<reference evidence="10" key="2">
    <citation type="submission" date="2020-06" db="EMBL/GenBank/DDBJ databases">
        <authorList>
            <person name="Sheffer M."/>
        </authorList>
    </citation>
    <scope>NUCLEOTIDE SEQUENCE</scope>
</reference>
<evidence type="ECO:0000256" key="5">
    <source>
        <dbReference type="ARBA" id="ARBA00022603"/>
    </source>
</evidence>
<evidence type="ECO:0000313" key="10">
    <source>
        <dbReference type="EMBL" id="KAF8776781.1"/>
    </source>
</evidence>